<dbReference type="Pfam" id="PF13365">
    <property type="entry name" value="Trypsin_2"/>
    <property type="match status" value="1"/>
</dbReference>
<accession>A0A0J6CT36</accession>
<dbReference type="InterPro" id="IPR043504">
    <property type="entry name" value="Peptidase_S1_PA_chymotrypsin"/>
</dbReference>
<organism evidence="2 3">
    <name type="scientific">Guptibacillus hwajinpoensis</name>
    <dbReference type="NCBI Taxonomy" id="208199"/>
    <lineage>
        <taxon>Bacteria</taxon>
        <taxon>Bacillati</taxon>
        <taxon>Bacillota</taxon>
        <taxon>Bacilli</taxon>
        <taxon>Bacillales</taxon>
        <taxon>Guptibacillaceae</taxon>
        <taxon>Guptibacillus</taxon>
    </lineage>
</organism>
<comment type="caution">
    <text evidence="2">The sequence shown here is derived from an EMBL/GenBank/DDBJ whole genome shotgun (WGS) entry which is preliminary data.</text>
</comment>
<dbReference type="PATRIC" id="fig|157733.3.peg.2093"/>
<dbReference type="InterPro" id="IPR009003">
    <property type="entry name" value="Peptidase_S1_PA"/>
</dbReference>
<protein>
    <submittedName>
        <fullName evidence="2">Zinc chelation protein SecC</fullName>
    </submittedName>
</protein>
<keyword evidence="3" id="KW-1185">Reference proteome</keyword>
<sequence length="274" mass="30429">MKLSISEQLTYSTVRIECTSNEGKSTGTGFFYTMNVEEKYIPVIVTNKHVIEDSKDGLIHFNLADNNGDPIEGEYHKVEISSFESSWIKHPNPEVDLCILTIGPILNKLERSGIKPFYIQVDQSLIMNNDQLKELNSIEDIVMVGYPNGIWDAVNNMPIIRKGITATHPGLNYNGKQEFMIDAACFPGSSGSPVFLYNPSSYNDKNGNTIIGSRIKLLGILYAGPQHTASGEVKIINVPTAQKPIAISRIPNNLGLIIKSYILNEFEPILKELI</sequence>
<proteinExistence type="predicted"/>
<evidence type="ECO:0000313" key="2">
    <source>
        <dbReference type="EMBL" id="KMM36358.1"/>
    </source>
</evidence>
<dbReference type="Proteomes" id="UP000035996">
    <property type="component" value="Unassembled WGS sequence"/>
</dbReference>
<keyword evidence="1" id="KW-0378">Hydrolase</keyword>
<dbReference type="RefSeq" id="WP_048313040.1">
    <property type="nucleotide sequence ID" value="NZ_CP119526.1"/>
</dbReference>
<dbReference type="AlphaFoldDB" id="A0A0J6CT36"/>
<reference evidence="2" key="1">
    <citation type="submission" date="2015-06" db="EMBL/GenBank/DDBJ databases">
        <authorList>
            <person name="Liu B."/>
            <person name="Wang J."/>
            <person name="Zhu Y."/>
            <person name="Liu G."/>
            <person name="Chen Q."/>
            <person name="Zheng C."/>
            <person name="Che J."/>
            <person name="Ge C."/>
            <person name="Shi H."/>
            <person name="Pan Z."/>
            <person name="Liu X."/>
        </authorList>
    </citation>
    <scope>NUCLEOTIDE SEQUENCE [LARGE SCALE GENOMIC DNA]</scope>
    <source>
        <strain evidence="2">DSM 16346</strain>
    </source>
</reference>
<keyword evidence="1" id="KW-0645">Protease</keyword>
<dbReference type="GO" id="GO:0008236">
    <property type="term" value="F:serine-type peptidase activity"/>
    <property type="evidence" value="ECO:0007669"/>
    <property type="project" value="UniProtKB-KW"/>
</dbReference>
<gene>
    <name evidence="2" type="ORF">AB986_18130</name>
</gene>
<evidence type="ECO:0000313" key="3">
    <source>
        <dbReference type="Proteomes" id="UP000035996"/>
    </source>
</evidence>
<name>A0A0J6CT36_9BACL</name>
<dbReference type="Gene3D" id="2.40.10.10">
    <property type="entry name" value="Trypsin-like serine proteases"/>
    <property type="match status" value="2"/>
</dbReference>
<dbReference type="OrthoDB" id="9766361at2"/>
<keyword evidence="1" id="KW-0720">Serine protease</keyword>
<evidence type="ECO:0000256" key="1">
    <source>
        <dbReference type="ARBA" id="ARBA00022825"/>
    </source>
</evidence>
<dbReference type="SUPFAM" id="SSF50494">
    <property type="entry name" value="Trypsin-like serine proteases"/>
    <property type="match status" value="1"/>
</dbReference>
<dbReference type="EMBL" id="LELK01000006">
    <property type="protein sequence ID" value="KMM36358.1"/>
    <property type="molecule type" value="Genomic_DNA"/>
</dbReference>
<dbReference type="STRING" id="157733.AB986_18130"/>